<reference evidence="2 3" key="1">
    <citation type="submission" date="2018-11" db="EMBL/GenBank/DDBJ databases">
        <title>YIM 102482-1 draft genome.</title>
        <authorList>
            <person name="Li G."/>
            <person name="Jiang Y."/>
        </authorList>
    </citation>
    <scope>NUCLEOTIDE SEQUENCE [LARGE SCALE GENOMIC DNA]</scope>
    <source>
        <strain evidence="2 3">YIM 102482-1</strain>
    </source>
</reference>
<dbReference type="GO" id="GO:0005975">
    <property type="term" value="P:carbohydrate metabolic process"/>
    <property type="evidence" value="ECO:0007669"/>
    <property type="project" value="InterPro"/>
</dbReference>
<dbReference type="AlphaFoldDB" id="A0A3P3W058"/>
<dbReference type="Pfam" id="PF03190">
    <property type="entry name" value="Thioredox_DsbH"/>
    <property type="match status" value="1"/>
</dbReference>
<dbReference type="InterPro" id="IPR004879">
    <property type="entry name" value="Ssp411-like_TRX"/>
</dbReference>
<dbReference type="CDD" id="cd02955">
    <property type="entry name" value="SSP411"/>
    <property type="match status" value="1"/>
</dbReference>
<dbReference type="InterPro" id="IPR036249">
    <property type="entry name" value="Thioredoxin-like_sf"/>
</dbReference>
<dbReference type="EMBL" id="RQVS01000006">
    <property type="protein sequence ID" value="RRJ87069.1"/>
    <property type="molecule type" value="Genomic_DNA"/>
</dbReference>
<dbReference type="SUPFAM" id="SSF48208">
    <property type="entry name" value="Six-hairpin glycosidases"/>
    <property type="match status" value="1"/>
</dbReference>
<keyword evidence="3" id="KW-1185">Reference proteome</keyword>
<comment type="caution">
    <text evidence="2">The sequence shown here is derived from an EMBL/GenBank/DDBJ whole genome shotgun (WGS) entry which is preliminary data.</text>
</comment>
<dbReference type="InterPro" id="IPR024705">
    <property type="entry name" value="Ssp411"/>
</dbReference>
<dbReference type="InterPro" id="IPR008928">
    <property type="entry name" value="6-hairpin_glycosidase_sf"/>
</dbReference>
<evidence type="ECO:0000259" key="1">
    <source>
        <dbReference type="Pfam" id="PF03190"/>
    </source>
</evidence>
<dbReference type="PANTHER" id="PTHR42899">
    <property type="entry name" value="SPERMATOGENESIS-ASSOCIATED PROTEIN 20"/>
    <property type="match status" value="1"/>
</dbReference>
<feature type="domain" description="Spermatogenesis-associated protein 20-like TRX" evidence="1">
    <location>
        <begin position="2"/>
        <end position="162"/>
    </location>
</feature>
<organism evidence="2 3">
    <name type="scientific">Gulosibacter macacae</name>
    <dbReference type="NCBI Taxonomy" id="2488791"/>
    <lineage>
        <taxon>Bacteria</taxon>
        <taxon>Bacillati</taxon>
        <taxon>Actinomycetota</taxon>
        <taxon>Actinomycetes</taxon>
        <taxon>Micrococcales</taxon>
        <taxon>Microbacteriaceae</taxon>
        <taxon>Gulosibacter</taxon>
    </lineage>
</organism>
<proteinExistence type="predicted"/>
<accession>A0A3P3W058</accession>
<dbReference type="Gene3D" id="3.40.30.10">
    <property type="entry name" value="Glutaredoxin"/>
    <property type="match status" value="1"/>
</dbReference>
<dbReference type="SUPFAM" id="SSF52833">
    <property type="entry name" value="Thioredoxin-like"/>
    <property type="match status" value="1"/>
</dbReference>
<evidence type="ECO:0000313" key="2">
    <source>
        <dbReference type="EMBL" id="RRJ87069.1"/>
    </source>
</evidence>
<dbReference type="RefSeq" id="WP_124971764.1">
    <property type="nucleotide sequence ID" value="NZ_RQVS01000006.1"/>
</dbReference>
<dbReference type="PANTHER" id="PTHR42899:SF1">
    <property type="entry name" value="SPERMATOGENESIS-ASSOCIATED PROTEIN 20"/>
    <property type="match status" value="1"/>
</dbReference>
<sequence>MNRLADAPSSYLRQHADNPIDWWPWGEDALAEAARRNVPLFISIGYAACHWCHVMAHESFEDPAIAAYVNEHFVAIKVDREERPDVDAIYLQATEALAGQAGWPMTVFATPSGRPFAAGTYFPPERRGNMPSFLEACTNVAESWHNHRDALQARGERVATGLRRLTGAPAGDRSPDLDELIGRTASEFDARNGGFGGAPKFPGTPLLTGLLALPDGQRMALRTLDAIEQGGIHDLLIGGFARYTVDDTWTVPHFEKMLADNAQLLGAFAVAARLRPKHRAFADAARGIVGWLETELRTASGAFATSLDADAAGEEGSHAVFTRAEFGELLGDDAEWAASALGVTEAGTFERGASVLRWSIDRDALSDDERARLERVLATLRSARARRPQPARDESVIAEFNGLAIDSLVRAALILDERGWLATAQAAAEGVWSVHWNASSSRLVRASRDGVAGSAPGTASDYGALALGFIRLAAATGSGAWMQRAELLLTAADAHFAAPGGGWFDAAGDVPGLFVRPRELEDDPSPSGTSLLIAAHRLLARVSDHLDETGPAAAGRWPLLEHSARWAGWALRDAAEDAASGAGAPAEIVITAPDAVDAWPLAVAAAQLAPSGSVVVIADPESTLATPLLEGRIRVTEPTAFVCRNHTCRLPVTDAAQLPAAFA</sequence>
<evidence type="ECO:0000313" key="3">
    <source>
        <dbReference type="Proteomes" id="UP000274391"/>
    </source>
</evidence>
<gene>
    <name evidence="2" type="ORF">EG850_06620</name>
</gene>
<name>A0A3P3W058_9MICO</name>
<protein>
    <submittedName>
        <fullName evidence="2">Thioredoxin domain-containing protein</fullName>
    </submittedName>
</protein>
<dbReference type="OrthoDB" id="9762614at2"/>
<dbReference type="PIRSF" id="PIRSF006402">
    <property type="entry name" value="UCP006402_thioredoxin"/>
    <property type="match status" value="1"/>
</dbReference>
<dbReference type="Proteomes" id="UP000274391">
    <property type="component" value="Unassembled WGS sequence"/>
</dbReference>